<sequence>LDLDLADDIKLGPRLSQKERETLAPLVADAFSGEDIAHYIIEMITGLARSGWVPPVYATVIASNGVGFWGVFNEG</sequence>
<protein>
    <submittedName>
        <fullName evidence="1">Uncharacterized protein</fullName>
    </submittedName>
</protein>
<name>X1IDM6_9ZZZZ</name>
<dbReference type="EMBL" id="BARU01015820">
    <property type="protein sequence ID" value="GAH55688.1"/>
    <property type="molecule type" value="Genomic_DNA"/>
</dbReference>
<evidence type="ECO:0000313" key="1">
    <source>
        <dbReference type="EMBL" id="GAH55688.1"/>
    </source>
</evidence>
<reference evidence="1" key="1">
    <citation type="journal article" date="2014" name="Front. Microbiol.">
        <title>High frequency of phylogenetically diverse reductive dehalogenase-homologous genes in deep subseafloor sedimentary metagenomes.</title>
        <authorList>
            <person name="Kawai M."/>
            <person name="Futagami T."/>
            <person name="Toyoda A."/>
            <person name="Takaki Y."/>
            <person name="Nishi S."/>
            <person name="Hori S."/>
            <person name="Arai W."/>
            <person name="Tsubouchi T."/>
            <person name="Morono Y."/>
            <person name="Uchiyama I."/>
            <person name="Ito T."/>
            <person name="Fujiyama A."/>
            <person name="Inagaki F."/>
            <person name="Takami H."/>
        </authorList>
    </citation>
    <scope>NUCLEOTIDE SEQUENCE</scope>
    <source>
        <strain evidence="1">Expedition CK06-06</strain>
    </source>
</reference>
<organism evidence="1">
    <name type="scientific">marine sediment metagenome</name>
    <dbReference type="NCBI Taxonomy" id="412755"/>
    <lineage>
        <taxon>unclassified sequences</taxon>
        <taxon>metagenomes</taxon>
        <taxon>ecological metagenomes</taxon>
    </lineage>
</organism>
<feature type="non-terminal residue" evidence="1">
    <location>
        <position position="1"/>
    </location>
</feature>
<gene>
    <name evidence="1" type="ORF">S03H2_26897</name>
</gene>
<dbReference type="AlphaFoldDB" id="X1IDM6"/>
<accession>X1IDM6</accession>
<comment type="caution">
    <text evidence="1">The sequence shown here is derived from an EMBL/GenBank/DDBJ whole genome shotgun (WGS) entry which is preliminary data.</text>
</comment>
<proteinExistence type="predicted"/>
<feature type="non-terminal residue" evidence="1">
    <location>
        <position position="75"/>
    </location>
</feature>